<dbReference type="InterPro" id="IPR039551">
    <property type="entry name" value="Cho/carn_acyl_trans"/>
</dbReference>
<dbReference type="InterPro" id="IPR042231">
    <property type="entry name" value="Cho/carn_acyl_trans_2"/>
</dbReference>
<dbReference type="Gene3D" id="3.30.559.10">
    <property type="entry name" value="Chloramphenicol acetyltransferase-like domain"/>
    <property type="match status" value="1"/>
</dbReference>
<reference evidence="5" key="1">
    <citation type="submission" date="2020-06" db="EMBL/GenBank/DDBJ databases">
        <title>Draft genome of Bugula neritina, a colonial animal packing powerful symbionts and potential medicines.</title>
        <authorList>
            <person name="Rayko M."/>
        </authorList>
    </citation>
    <scope>NUCLEOTIDE SEQUENCE [LARGE SCALE GENOMIC DNA]</scope>
    <source>
        <strain evidence="5">Kwan_BN1</strain>
    </source>
</reference>
<dbReference type="SUPFAM" id="SSF52777">
    <property type="entry name" value="CoA-dependent acyltransferases"/>
    <property type="match status" value="1"/>
</dbReference>
<evidence type="ECO:0000256" key="2">
    <source>
        <dbReference type="ARBA" id="ARBA00022679"/>
    </source>
</evidence>
<gene>
    <name evidence="5" type="ORF">EB796_023243</name>
</gene>
<dbReference type="AlphaFoldDB" id="A0A7J7IYZ5"/>
<dbReference type="GO" id="GO:0006631">
    <property type="term" value="P:fatty acid metabolic process"/>
    <property type="evidence" value="ECO:0007669"/>
    <property type="project" value="TreeGrafter"/>
</dbReference>
<evidence type="ECO:0000256" key="3">
    <source>
        <dbReference type="ARBA" id="ARBA00023315"/>
    </source>
</evidence>
<evidence type="ECO:0000313" key="6">
    <source>
        <dbReference type="Proteomes" id="UP000593567"/>
    </source>
</evidence>
<dbReference type="Gene3D" id="3.30.559.70">
    <property type="entry name" value="Choline/Carnitine o-acyltransferase, domain 2"/>
    <property type="match status" value="1"/>
</dbReference>
<dbReference type="GO" id="GO:0009437">
    <property type="term" value="P:carnitine metabolic process"/>
    <property type="evidence" value="ECO:0007669"/>
    <property type="project" value="TreeGrafter"/>
</dbReference>
<dbReference type="GO" id="GO:0004095">
    <property type="term" value="F:carnitine O-palmitoyltransferase activity"/>
    <property type="evidence" value="ECO:0007669"/>
    <property type="project" value="TreeGrafter"/>
</dbReference>
<dbReference type="GO" id="GO:0005739">
    <property type="term" value="C:mitochondrion"/>
    <property type="evidence" value="ECO:0007669"/>
    <property type="project" value="TreeGrafter"/>
</dbReference>
<evidence type="ECO:0000259" key="4">
    <source>
        <dbReference type="Pfam" id="PF00755"/>
    </source>
</evidence>
<organism evidence="5 6">
    <name type="scientific">Bugula neritina</name>
    <name type="common">Brown bryozoan</name>
    <name type="synonym">Sertularia neritina</name>
    <dbReference type="NCBI Taxonomy" id="10212"/>
    <lineage>
        <taxon>Eukaryota</taxon>
        <taxon>Metazoa</taxon>
        <taxon>Spiralia</taxon>
        <taxon>Lophotrochozoa</taxon>
        <taxon>Bryozoa</taxon>
        <taxon>Gymnolaemata</taxon>
        <taxon>Cheilostomatida</taxon>
        <taxon>Flustrina</taxon>
        <taxon>Buguloidea</taxon>
        <taxon>Bugulidae</taxon>
        <taxon>Bugula</taxon>
    </lineage>
</organism>
<keyword evidence="3" id="KW-0012">Acyltransferase</keyword>
<comment type="caution">
    <text evidence="5">The sequence shown here is derived from an EMBL/GenBank/DDBJ whole genome shotgun (WGS) entry which is preliminary data.</text>
</comment>
<dbReference type="InterPro" id="IPR000542">
    <property type="entry name" value="Carn_acyl_trans"/>
</dbReference>
<protein>
    <submittedName>
        <fullName evidence="5">CPT1A</fullName>
    </submittedName>
</protein>
<name>A0A7J7IYZ5_BUGNE</name>
<dbReference type="Proteomes" id="UP000593567">
    <property type="component" value="Unassembled WGS sequence"/>
</dbReference>
<sequence>MLLSLICITSCFRRYTEDGNCKGEVADDLFPPIRMQWNIPEECEQIIEASLRTAQAIANDVDLHLEPIQGFGKGVMKKCKISPDAFIQISLQLAYFRDAGKFCLTYEASMTRLFREGRTETVRSCTVEASNFVRAMESDHSKEELRSC</sequence>
<comment type="similarity">
    <text evidence="1">Belongs to the carnitine/choline acetyltransferase family.</text>
</comment>
<evidence type="ECO:0000313" key="5">
    <source>
        <dbReference type="EMBL" id="KAF6018438.1"/>
    </source>
</evidence>
<dbReference type="OrthoDB" id="240216at2759"/>
<accession>A0A7J7IYZ5</accession>
<dbReference type="EMBL" id="VXIV02003310">
    <property type="protein sequence ID" value="KAF6018438.1"/>
    <property type="molecule type" value="Genomic_DNA"/>
</dbReference>
<dbReference type="Pfam" id="PF00755">
    <property type="entry name" value="Carn_acyltransf"/>
    <property type="match status" value="1"/>
</dbReference>
<keyword evidence="6" id="KW-1185">Reference proteome</keyword>
<dbReference type="PANTHER" id="PTHR22589:SF31">
    <property type="entry name" value="CARNITINE O-PALMITOYLTRANSFERASE"/>
    <property type="match status" value="1"/>
</dbReference>
<dbReference type="PANTHER" id="PTHR22589">
    <property type="entry name" value="CARNITINE O-ACYLTRANSFERASE"/>
    <property type="match status" value="1"/>
</dbReference>
<dbReference type="InterPro" id="IPR023213">
    <property type="entry name" value="CAT-like_dom_sf"/>
</dbReference>
<proteinExistence type="inferred from homology"/>
<feature type="domain" description="Choline/carnitine acyltransferase" evidence="4">
    <location>
        <begin position="22"/>
        <end position="144"/>
    </location>
</feature>
<evidence type="ECO:0000256" key="1">
    <source>
        <dbReference type="ARBA" id="ARBA00005232"/>
    </source>
</evidence>
<keyword evidence="2" id="KW-0808">Transferase</keyword>